<gene>
    <name evidence="1" type="ORF">Godav_025454</name>
</gene>
<comment type="caution">
    <text evidence="1">The sequence shown here is derived from an EMBL/GenBank/DDBJ whole genome shotgun (WGS) entry which is preliminary data.</text>
</comment>
<accession>A0A7J8TDZ1</accession>
<dbReference type="EMBL" id="JABFAC010245601">
    <property type="protein sequence ID" value="MBA0636381.1"/>
    <property type="molecule type" value="Genomic_DNA"/>
</dbReference>
<dbReference type="AlphaFoldDB" id="A0A7J8TDZ1"/>
<evidence type="ECO:0000313" key="2">
    <source>
        <dbReference type="Proteomes" id="UP000593561"/>
    </source>
</evidence>
<feature type="non-terminal residue" evidence="1">
    <location>
        <position position="1"/>
    </location>
</feature>
<organism evidence="1 2">
    <name type="scientific">Gossypium davidsonii</name>
    <name type="common">Davidson's cotton</name>
    <name type="synonym">Gossypium klotzschianum subsp. davidsonii</name>
    <dbReference type="NCBI Taxonomy" id="34287"/>
    <lineage>
        <taxon>Eukaryota</taxon>
        <taxon>Viridiplantae</taxon>
        <taxon>Streptophyta</taxon>
        <taxon>Embryophyta</taxon>
        <taxon>Tracheophyta</taxon>
        <taxon>Spermatophyta</taxon>
        <taxon>Magnoliopsida</taxon>
        <taxon>eudicotyledons</taxon>
        <taxon>Gunneridae</taxon>
        <taxon>Pentapetalae</taxon>
        <taxon>rosids</taxon>
        <taxon>malvids</taxon>
        <taxon>Malvales</taxon>
        <taxon>Malvaceae</taxon>
        <taxon>Malvoideae</taxon>
        <taxon>Gossypium</taxon>
    </lineage>
</organism>
<proteinExistence type="predicted"/>
<sequence>MSRPHHAGCVVEAGRELYVCGEFGSLRCLLSHEHFKPEEAETPLMKAAGEGPNLLMVKP</sequence>
<evidence type="ECO:0000313" key="1">
    <source>
        <dbReference type="EMBL" id="MBA0636381.1"/>
    </source>
</evidence>
<name>A0A7J8TDZ1_GOSDV</name>
<keyword evidence="2" id="KW-1185">Reference proteome</keyword>
<reference evidence="1 2" key="1">
    <citation type="journal article" date="2019" name="Genome Biol. Evol.">
        <title>Insights into the evolution of the New World diploid cottons (Gossypium, subgenus Houzingenia) based on genome sequencing.</title>
        <authorList>
            <person name="Grover C.E."/>
            <person name="Arick M.A. 2nd"/>
            <person name="Thrash A."/>
            <person name="Conover J.L."/>
            <person name="Sanders W.S."/>
            <person name="Peterson D.G."/>
            <person name="Frelichowski J.E."/>
            <person name="Scheffler J.A."/>
            <person name="Scheffler B.E."/>
            <person name="Wendel J.F."/>
        </authorList>
    </citation>
    <scope>NUCLEOTIDE SEQUENCE [LARGE SCALE GENOMIC DNA]</scope>
    <source>
        <strain evidence="1">27</strain>
        <tissue evidence="1">Leaf</tissue>
    </source>
</reference>
<dbReference type="Proteomes" id="UP000593561">
    <property type="component" value="Unassembled WGS sequence"/>
</dbReference>
<protein>
    <submittedName>
        <fullName evidence="1">Uncharacterized protein</fullName>
    </submittedName>
</protein>